<name>D5EEY2_AMICL</name>
<evidence type="ECO:0000256" key="2">
    <source>
        <dbReference type="ARBA" id="ARBA00022448"/>
    </source>
</evidence>
<dbReference type="Gene3D" id="3.30.2320.30">
    <property type="entry name" value="ATP synthase, E subunit, C-terminal"/>
    <property type="match status" value="1"/>
</dbReference>
<dbReference type="RefSeq" id="WP_013048377.1">
    <property type="nucleotide sequence ID" value="NC_014011.1"/>
</dbReference>
<keyword evidence="5" id="KW-1185">Reference proteome</keyword>
<dbReference type="eggNOG" id="COG1390">
    <property type="taxonomic scope" value="Bacteria"/>
</dbReference>
<dbReference type="EMBL" id="CP001997">
    <property type="protein sequence ID" value="ADE57114.1"/>
    <property type="molecule type" value="Genomic_DNA"/>
</dbReference>
<accession>D5EEY2</accession>
<dbReference type="Pfam" id="PF01991">
    <property type="entry name" value="vATP-synt_E"/>
    <property type="match status" value="1"/>
</dbReference>
<evidence type="ECO:0000313" key="5">
    <source>
        <dbReference type="Proteomes" id="UP000002366"/>
    </source>
</evidence>
<sequence>MGNFLQNQDLTLFIEALKKEHDEKIDSLRKKTENDIADAISSRRSDVEIRIAQMRNLHKERAQRLLEKNKKRVHNRLRKEFLDEYNNIVAEVVRRVTTRLSELRQDPELYGVIMKNLLDEALEFCPIPCVIFVHAGDEIFFTHDRGVVIKADKTMERWGGCMVMSEKGDFIVDNTFRTRWEKFEPVITRKIAAQANQILREAEFLSRKLRLS</sequence>
<dbReference type="STRING" id="572547.Amico_0989"/>
<dbReference type="InterPro" id="IPR038495">
    <property type="entry name" value="ATPase_E_C"/>
</dbReference>
<dbReference type="GO" id="GO:0033178">
    <property type="term" value="C:proton-transporting two-sector ATPase complex, catalytic domain"/>
    <property type="evidence" value="ECO:0007669"/>
    <property type="project" value="InterPro"/>
</dbReference>
<dbReference type="AlphaFoldDB" id="D5EEY2"/>
<evidence type="ECO:0000256" key="3">
    <source>
        <dbReference type="ARBA" id="ARBA00023065"/>
    </source>
</evidence>
<keyword evidence="3" id="KW-0406">Ion transport</keyword>
<dbReference type="GO" id="GO:0046961">
    <property type="term" value="F:proton-transporting ATPase activity, rotational mechanism"/>
    <property type="evidence" value="ECO:0007669"/>
    <property type="project" value="InterPro"/>
</dbReference>
<organism evidence="4 5">
    <name type="scientific">Aminobacterium colombiense (strain DSM 12261 / ALA-1)</name>
    <dbReference type="NCBI Taxonomy" id="572547"/>
    <lineage>
        <taxon>Bacteria</taxon>
        <taxon>Thermotogati</taxon>
        <taxon>Synergistota</taxon>
        <taxon>Synergistia</taxon>
        <taxon>Synergistales</taxon>
        <taxon>Aminobacteriaceae</taxon>
        <taxon>Aminobacterium</taxon>
    </lineage>
</organism>
<dbReference type="KEGG" id="aco:Amico_0989"/>
<proteinExistence type="inferred from homology"/>
<dbReference type="Proteomes" id="UP000002366">
    <property type="component" value="Chromosome"/>
</dbReference>
<dbReference type="SUPFAM" id="SSF160527">
    <property type="entry name" value="V-type ATPase subunit E-like"/>
    <property type="match status" value="1"/>
</dbReference>
<keyword evidence="2" id="KW-0813">Transport</keyword>
<protein>
    <recommendedName>
        <fullName evidence="6">H+transporting two-sector ATPase E subunit</fullName>
    </recommendedName>
</protein>
<dbReference type="InterPro" id="IPR002842">
    <property type="entry name" value="ATPase_V1_Esu"/>
</dbReference>
<gene>
    <name evidence="4" type="ordered locus">Amico_0989</name>
</gene>
<comment type="similarity">
    <text evidence="1">Belongs to the V-ATPase E subunit family.</text>
</comment>
<evidence type="ECO:0008006" key="6">
    <source>
        <dbReference type="Google" id="ProtNLM"/>
    </source>
</evidence>
<reference evidence="4 5" key="1">
    <citation type="journal article" date="2010" name="Stand. Genomic Sci.">
        <title>Complete genome sequence of Aminobacterium colombiense type strain (ALA-1).</title>
        <authorList>
            <person name="Chertkov O."/>
            <person name="Sikorski J."/>
            <person name="Brambilla E."/>
            <person name="Lapidus A."/>
            <person name="Copeland A."/>
            <person name="Glavina Del Rio T."/>
            <person name="Nolan M."/>
            <person name="Lucas S."/>
            <person name="Tice H."/>
            <person name="Cheng J.F."/>
            <person name="Han C."/>
            <person name="Detter J.C."/>
            <person name="Bruce D."/>
            <person name="Tapia R."/>
            <person name="Goodwin L."/>
            <person name="Pitluck S."/>
            <person name="Liolios K."/>
            <person name="Ivanova N."/>
            <person name="Mavromatis K."/>
            <person name="Ovchinnikova G."/>
            <person name="Pati A."/>
            <person name="Chen A."/>
            <person name="Palaniappan K."/>
            <person name="Land M."/>
            <person name="Hauser L."/>
            <person name="Chang Y.J."/>
            <person name="Jeffries C.D."/>
            <person name="Spring S."/>
            <person name="Rohde M."/>
            <person name="Goker M."/>
            <person name="Bristow J."/>
            <person name="Eisen J.A."/>
            <person name="Markowitz V."/>
            <person name="Hugenholtz P."/>
            <person name="Kyrpides N.C."/>
            <person name="Klenk H.P."/>
        </authorList>
    </citation>
    <scope>NUCLEOTIDE SEQUENCE [LARGE SCALE GENOMIC DNA]</scope>
    <source>
        <strain evidence="5">DSM 12261 / ALA-1</strain>
    </source>
</reference>
<evidence type="ECO:0000256" key="1">
    <source>
        <dbReference type="ARBA" id="ARBA00005901"/>
    </source>
</evidence>
<evidence type="ECO:0000313" key="4">
    <source>
        <dbReference type="EMBL" id="ADE57114.1"/>
    </source>
</evidence>
<dbReference type="HOGENOM" id="CLU_1297649_0_0_0"/>